<dbReference type="EMBL" id="CDMZ01004286">
    <property type="protein sequence ID" value="CEM49282.1"/>
    <property type="molecule type" value="Genomic_DNA"/>
</dbReference>
<dbReference type="VEuPathDB" id="CryptoDB:Cvel_33221"/>
<sequence>MSRIAYFLCVYTDSYFVFGAAGKKWGMLRLQQQAGRGKERGEGREREEETLSQTNHDETATTVTVGSIGSPASRRLLSQLKLRGGCGCFASSACSVVVLFEHRC</sequence>
<proteinExistence type="predicted"/>
<dbReference type="AlphaFoldDB" id="A0A0G4HXP7"/>
<accession>A0A0G4HXP7</accession>
<evidence type="ECO:0000256" key="1">
    <source>
        <dbReference type="SAM" id="MobiDB-lite"/>
    </source>
</evidence>
<feature type="compositionally biased region" description="Basic and acidic residues" evidence="1">
    <location>
        <begin position="36"/>
        <end position="59"/>
    </location>
</feature>
<name>A0A0G4HXP7_9ALVE</name>
<feature type="region of interest" description="Disordered" evidence="1">
    <location>
        <begin position="34"/>
        <end position="67"/>
    </location>
</feature>
<gene>
    <name evidence="2" type="ORF">Cvel_33221</name>
</gene>
<organism evidence="2">
    <name type="scientific">Chromera velia CCMP2878</name>
    <dbReference type="NCBI Taxonomy" id="1169474"/>
    <lineage>
        <taxon>Eukaryota</taxon>
        <taxon>Sar</taxon>
        <taxon>Alveolata</taxon>
        <taxon>Colpodellida</taxon>
        <taxon>Chromeraceae</taxon>
        <taxon>Chromera</taxon>
    </lineage>
</organism>
<evidence type="ECO:0000313" key="2">
    <source>
        <dbReference type="EMBL" id="CEM49282.1"/>
    </source>
</evidence>
<protein>
    <submittedName>
        <fullName evidence="2">Uncharacterized protein</fullName>
    </submittedName>
</protein>
<reference evidence="2" key="1">
    <citation type="submission" date="2014-11" db="EMBL/GenBank/DDBJ databases">
        <authorList>
            <person name="Otto D Thomas"/>
            <person name="Naeem Raeece"/>
        </authorList>
    </citation>
    <scope>NUCLEOTIDE SEQUENCE</scope>
</reference>